<comment type="caution">
    <text evidence="1">The sequence shown here is derived from an EMBL/GenBank/DDBJ whole genome shotgun (WGS) entry which is preliminary data.</text>
</comment>
<sequence>MAGNAGGAGFLWAEISAAGGMNCRRSRGLQSVVNADFIELFALARRLLI</sequence>
<proteinExistence type="predicted"/>
<dbReference type="Proteomes" id="UP000669317">
    <property type="component" value="Unassembled WGS sequence"/>
</dbReference>
<dbReference type="RefSeq" id="WP_209295199.1">
    <property type="nucleotide sequence ID" value="NZ_JAGIKT010000027.1"/>
</dbReference>
<dbReference type="EMBL" id="JAGIKT010000027">
    <property type="protein sequence ID" value="MBP0112202.1"/>
    <property type="molecule type" value="Genomic_DNA"/>
</dbReference>
<organism evidence="1 2">
    <name type="scientific">Bradyrhizobium vignae</name>
    <dbReference type="NCBI Taxonomy" id="1549949"/>
    <lineage>
        <taxon>Bacteria</taxon>
        <taxon>Pseudomonadati</taxon>
        <taxon>Pseudomonadota</taxon>
        <taxon>Alphaproteobacteria</taxon>
        <taxon>Hyphomicrobiales</taxon>
        <taxon>Nitrobacteraceae</taxon>
        <taxon>Bradyrhizobium</taxon>
    </lineage>
</organism>
<evidence type="ECO:0000313" key="2">
    <source>
        <dbReference type="Proteomes" id="UP000669317"/>
    </source>
</evidence>
<gene>
    <name evidence="1" type="ORF">JWS04_14150</name>
</gene>
<protein>
    <submittedName>
        <fullName evidence="1">Uncharacterized protein</fullName>
    </submittedName>
</protein>
<name>A0ABS3ZVN0_9BRAD</name>
<evidence type="ECO:0000313" key="1">
    <source>
        <dbReference type="EMBL" id="MBP0112202.1"/>
    </source>
</evidence>
<accession>A0ABS3ZVN0</accession>
<keyword evidence="2" id="KW-1185">Reference proteome</keyword>
<reference evidence="1 2" key="1">
    <citation type="submission" date="2021-03" db="EMBL/GenBank/DDBJ databases">
        <title>Genome Sequence of Bradyrhizobium vignae strain ISRA400.</title>
        <authorList>
            <person name="Tisa L.S."/>
            <person name="Svistoonoff S."/>
            <person name="Hocher V."/>
            <person name="Fall S."/>
            <person name="Zaiya A."/>
            <person name="Naing D."/>
            <person name="Niang N."/>
            <person name="Diouf A."/>
            <person name="Dasylva M.C."/>
            <person name="Toure O."/>
            <person name="Gueye M."/>
            <person name="Gully D."/>
            <person name="Tisseyre P."/>
            <person name="Simpson S."/>
            <person name="Morris K."/>
            <person name="Thomas W.K."/>
        </authorList>
    </citation>
    <scope>NUCLEOTIDE SEQUENCE [LARGE SCALE GENOMIC DNA]</scope>
    <source>
        <strain evidence="1 2">ISRA400</strain>
    </source>
</reference>